<dbReference type="RefSeq" id="WP_074772094.1">
    <property type="nucleotide sequence ID" value="NZ_FNKP01000003.1"/>
</dbReference>
<gene>
    <name evidence="1" type="ORF">SAMN05443245_6795</name>
</gene>
<organism evidence="1 2">
    <name type="scientific">Paraburkholderia fungorum</name>
    <dbReference type="NCBI Taxonomy" id="134537"/>
    <lineage>
        <taxon>Bacteria</taxon>
        <taxon>Pseudomonadati</taxon>
        <taxon>Pseudomonadota</taxon>
        <taxon>Betaproteobacteria</taxon>
        <taxon>Burkholderiales</taxon>
        <taxon>Burkholderiaceae</taxon>
        <taxon>Paraburkholderia</taxon>
    </lineage>
</organism>
<dbReference type="OrthoDB" id="573733at2"/>
<dbReference type="AlphaFoldDB" id="A0A1H1JLS6"/>
<proteinExistence type="predicted"/>
<dbReference type="EMBL" id="FNKP01000003">
    <property type="protein sequence ID" value="SDR50933.1"/>
    <property type="molecule type" value="Genomic_DNA"/>
</dbReference>
<keyword evidence="2" id="KW-1185">Reference proteome</keyword>
<evidence type="ECO:0000313" key="2">
    <source>
        <dbReference type="Proteomes" id="UP000183487"/>
    </source>
</evidence>
<dbReference type="InterPro" id="IPR018680">
    <property type="entry name" value="DUF2164"/>
</dbReference>
<dbReference type="Pfam" id="PF09932">
    <property type="entry name" value="DUF2164"/>
    <property type="match status" value="1"/>
</dbReference>
<reference evidence="2" key="1">
    <citation type="submission" date="2016-10" db="EMBL/GenBank/DDBJ databases">
        <authorList>
            <person name="Varghese N."/>
            <person name="Submissions S."/>
        </authorList>
    </citation>
    <scope>NUCLEOTIDE SEQUENCE [LARGE SCALE GENOMIC DNA]</scope>
    <source>
        <strain evidence="2">GAS106B</strain>
    </source>
</reference>
<dbReference type="Proteomes" id="UP000183487">
    <property type="component" value="Unassembled WGS sequence"/>
</dbReference>
<name>A0A1H1JLS6_9BURK</name>
<evidence type="ECO:0000313" key="1">
    <source>
        <dbReference type="EMBL" id="SDR50933.1"/>
    </source>
</evidence>
<accession>A0A1H1JLS6</accession>
<protein>
    <submittedName>
        <fullName evidence="1">Uncharacterized conserved protein, DUF2164 family</fullName>
    </submittedName>
</protein>
<sequence length="91" mass="10639">MTIELTKELRADAIASIQRYFEKNMEEPIGNIGAGALLGFFLEEIGPTIYNKAVADVQERLQQRISELDFDVHEDEFQYWKKYEVKSKPRK</sequence>